<reference evidence="13" key="1">
    <citation type="submission" date="2014-11" db="EMBL/GenBank/DDBJ databases">
        <authorList>
            <person name="Otto D Thomas"/>
            <person name="Naeem Raeece"/>
        </authorList>
    </citation>
    <scope>NUCLEOTIDE SEQUENCE</scope>
</reference>
<evidence type="ECO:0000256" key="7">
    <source>
        <dbReference type="ARBA" id="ARBA00022723"/>
    </source>
</evidence>
<dbReference type="PANTHER" id="PTHR11556:SF35">
    <property type="entry name" value="SEDOHEPTULOSE-1,7-BISPHOSPHATASE, CHLOROPLASTIC"/>
    <property type="match status" value="1"/>
</dbReference>
<feature type="domain" description="Fructose-1-6-bisphosphatase class 1 C-terminal" evidence="12">
    <location>
        <begin position="191"/>
        <end position="311"/>
    </location>
</feature>
<comment type="pathway">
    <text evidence="3">Carbohydrate biosynthesis; Calvin cycle.</text>
</comment>
<keyword evidence="9" id="KW-0460">Magnesium</keyword>
<accession>A0A0G4GD68</accession>
<dbReference type="InterPro" id="IPR023079">
    <property type="entry name" value="SBPase"/>
</dbReference>
<dbReference type="GO" id="GO:0006002">
    <property type="term" value="P:fructose 6-phosphate metabolic process"/>
    <property type="evidence" value="ECO:0007669"/>
    <property type="project" value="TreeGrafter"/>
</dbReference>
<dbReference type="HAMAP" id="MF_01855">
    <property type="entry name" value="FBPase_class1"/>
    <property type="match status" value="1"/>
</dbReference>
<dbReference type="GO" id="GO:0046872">
    <property type="term" value="F:metal ion binding"/>
    <property type="evidence" value="ECO:0007669"/>
    <property type="project" value="UniProtKB-KW"/>
</dbReference>
<dbReference type="SUPFAM" id="SSF56655">
    <property type="entry name" value="Carbohydrate phosphatase"/>
    <property type="match status" value="1"/>
</dbReference>
<dbReference type="Pfam" id="PF18913">
    <property type="entry name" value="FBPase_C"/>
    <property type="match status" value="1"/>
</dbReference>
<dbReference type="EC" id="3.1.3.11" evidence="5"/>
<evidence type="ECO:0000256" key="4">
    <source>
        <dbReference type="ARBA" id="ARBA00010941"/>
    </source>
</evidence>
<evidence type="ECO:0000256" key="9">
    <source>
        <dbReference type="ARBA" id="ARBA00022842"/>
    </source>
</evidence>
<dbReference type="CDD" id="cd00354">
    <property type="entry name" value="FBPase"/>
    <property type="match status" value="1"/>
</dbReference>
<dbReference type="GO" id="GO:0006000">
    <property type="term" value="P:fructose metabolic process"/>
    <property type="evidence" value="ECO:0007669"/>
    <property type="project" value="TreeGrafter"/>
</dbReference>
<dbReference type="Gene3D" id="3.40.190.80">
    <property type="match status" value="1"/>
</dbReference>
<dbReference type="EMBL" id="CDMZ01001103">
    <property type="protein sequence ID" value="CEM27209.1"/>
    <property type="molecule type" value="Genomic_DNA"/>
</dbReference>
<gene>
    <name evidence="13" type="ORF">Cvel_4538</name>
</gene>
<dbReference type="GO" id="GO:0042132">
    <property type="term" value="F:fructose 1,6-bisphosphate 1-phosphatase activity"/>
    <property type="evidence" value="ECO:0007669"/>
    <property type="project" value="UniProtKB-EC"/>
</dbReference>
<evidence type="ECO:0000256" key="2">
    <source>
        <dbReference type="ARBA" id="ARBA00001946"/>
    </source>
</evidence>
<dbReference type="GO" id="GO:0006094">
    <property type="term" value="P:gluconeogenesis"/>
    <property type="evidence" value="ECO:0007669"/>
    <property type="project" value="TreeGrafter"/>
</dbReference>
<proteinExistence type="inferred from homology"/>
<keyword evidence="7" id="KW-0479">Metal-binding</keyword>
<evidence type="ECO:0000313" key="13">
    <source>
        <dbReference type="EMBL" id="CEM27209.1"/>
    </source>
</evidence>
<sequence>MSAGLDDHLARVPDSQARRGLSLFCDGIKEVAAALKNSQVTSIGTSNHFGDEQLSVDVIADKILFGKMGVSGVVRGAASEELPELRDIHEEGSLVVAWDPLDGSSIVDCNWAVGTIAGFWKCGKNGMEWKGKDTLVGASGRQQVASVLAMYGPRTTLLLWAEGDEGVHEYTLHDQHWYLSNRICNIKEKGAKLFSPANLRAAQDLPPYKELIDFWMTNRYTLRYTGGLVPDVYQMFIKGHGVFANPASAKAPAKLRAVFECAPIAMLVEAAGGKTSDGKQSILDLKFNSMDHRTPFCAGSAEEVERFEKVMASGSQ</sequence>
<dbReference type="GO" id="GO:0005986">
    <property type="term" value="P:sucrose biosynthetic process"/>
    <property type="evidence" value="ECO:0007669"/>
    <property type="project" value="TreeGrafter"/>
</dbReference>
<dbReference type="InterPro" id="IPR020548">
    <property type="entry name" value="Fructose_bisphosphatase_AS"/>
</dbReference>
<evidence type="ECO:0000259" key="12">
    <source>
        <dbReference type="Pfam" id="PF18913"/>
    </source>
</evidence>
<comment type="catalytic activity">
    <reaction evidence="1">
        <text>beta-D-fructose 1,6-bisphosphate + H2O = beta-D-fructose 6-phosphate + phosphate</text>
        <dbReference type="Rhea" id="RHEA:11064"/>
        <dbReference type="ChEBI" id="CHEBI:15377"/>
        <dbReference type="ChEBI" id="CHEBI:32966"/>
        <dbReference type="ChEBI" id="CHEBI:43474"/>
        <dbReference type="ChEBI" id="CHEBI:57634"/>
        <dbReference type="EC" id="3.1.3.11"/>
    </reaction>
</comment>
<dbReference type="GO" id="GO:0005737">
    <property type="term" value="C:cytoplasm"/>
    <property type="evidence" value="ECO:0007669"/>
    <property type="project" value="TreeGrafter"/>
</dbReference>
<organism evidence="13">
    <name type="scientific">Chromera velia CCMP2878</name>
    <dbReference type="NCBI Taxonomy" id="1169474"/>
    <lineage>
        <taxon>Eukaryota</taxon>
        <taxon>Sar</taxon>
        <taxon>Alveolata</taxon>
        <taxon>Colpodellida</taxon>
        <taxon>Chromeraceae</taxon>
        <taxon>Chromera</taxon>
    </lineage>
</organism>
<dbReference type="AlphaFoldDB" id="A0A0G4GD68"/>
<dbReference type="GO" id="GO:0030388">
    <property type="term" value="P:fructose 1,6-bisphosphate metabolic process"/>
    <property type="evidence" value="ECO:0007669"/>
    <property type="project" value="TreeGrafter"/>
</dbReference>
<dbReference type="PANTHER" id="PTHR11556">
    <property type="entry name" value="FRUCTOSE-1,6-BISPHOSPHATASE-RELATED"/>
    <property type="match status" value="1"/>
</dbReference>
<evidence type="ECO:0000256" key="8">
    <source>
        <dbReference type="ARBA" id="ARBA00022801"/>
    </source>
</evidence>
<dbReference type="Pfam" id="PF00316">
    <property type="entry name" value="FBPase"/>
    <property type="match status" value="1"/>
</dbReference>
<evidence type="ECO:0000256" key="10">
    <source>
        <dbReference type="ARBA" id="ARBA00023277"/>
    </source>
</evidence>
<dbReference type="PRINTS" id="PR01958">
    <property type="entry name" value="S17BPHPHTASE"/>
</dbReference>
<dbReference type="PIRSF" id="PIRSF500210">
    <property type="entry name" value="FBPtase"/>
    <property type="match status" value="1"/>
</dbReference>
<evidence type="ECO:0000256" key="3">
    <source>
        <dbReference type="ARBA" id="ARBA00005215"/>
    </source>
</evidence>
<feature type="domain" description="Fructose-1-6-bisphosphatase class I N-terminal" evidence="11">
    <location>
        <begin position="21"/>
        <end position="173"/>
    </location>
</feature>
<evidence type="ECO:0000256" key="5">
    <source>
        <dbReference type="ARBA" id="ARBA00013093"/>
    </source>
</evidence>
<evidence type="ECO:0000256" key="1">
    <source>
        <dbReference type="ARBA" id="ARBA00001273"/>
    </source>
</evidence>
<dbReference type="InterPro" id="IPR033391">
    <property type="entry name" value="FBPase_N"/>
</dbReference>
<protein>
    <recommendedName>
        <fullName evidence="5">fructose-bisphosphatase</fullName>
        <ecNumber evidence="5">3.1.3.11</ecNumber>
    </recommendedName>
</protein>
<dbReference type="InterPro" id="IPR044015">
    <property type="entry name" value="FBPase_C_dom"/>
</dbReference>
<keyword evidence="10" id="KW-0119">Carbohydrate metabolism</keyword>
<name>A0A0G4GD68_9ALVE</name>
<evidence type="ECO:0000256" key="6">
    <source>
        <dbReference type="ARBA" id="ARBA00022490"/>
    </source>
</evidence>
<dbReference type="Gene3D" id="3.30.540.10">
    <property type="entry name" value="Fructose-1,6-Bisphosphatase, subunit A, domain 1"/>
    <property type="match status" value="1"/>
</dbReference>
<comment type="similarity">
    <text evidence="4">Belongs to the FBPase class 1 family.</text>
</comment>
<keyword evidence="8" id="KW-0378">Hydrolase</keyword>
<dbReference type="PIRSF" id="PIRSF000904">
    <property type="entry name" value="FBPtase_SBPase"/>
    <property type="match status" value="1"/>
</dbReference>
<comment type="cofactor">
    <cofactor evidence="2">
        <name>Mg(2+)</name>
        <dbReference type="ChEBI" id="CHEBI:18420"/>
    </cofactor>
</comment>
<dbReference type="VEuPathDB" id="CryptoDB:Cvel_4538"/>
<keyword evidence="6" id="KW-0963">Cytoplasm</keyword>
<dbReference type="InterPro" id="IPR028343">
    <property type="entry name" value="FBPtase"/>
</dbReference>
<dbReference type="PhylomeDB" id="A0A0G4GD68"/>
<evidence type="ECO:0000259" key="11">
    <source>
        <dbReference type="Pfam" id="PF00316"/>
    </source>
</evidence>
<dbReference type="InterPro" id="IPR000146">
    <property type="entry name" value="FBPase_class-1"/>
</dbReference>
<dbReference type="PROSITE" id="PS00124">
    <property type="entry name" value="FBPASE"/>
    <property type="match status" value="1"/>
</dbReference>